<dbReference type="PANTHER" id="PTHR43711:SF1">
    <property type="entry name" value="HISTIDINE KINASE 1"/>
    <property type="match status" value="1"/>
</dbReference>
<gene>
    <name evidence="8" type="ORF">S12H4_37029</name>
</gene>
<dbReference type="EC" id="2.7.13.3" evidence="2"/>
<reference evidence="8" key="1">
    <citation type="journal article" date="2014" name="Front. Microbiol.">
        <title>High frequency of phylogenetically diverse reductive dehalogenase-homologous genes in deep subseafloor sedimentary metagenomes.</title>
        <authorList>
            <person name="Kawai M."/>
            <person name="Futagami T."/>
            <person name="Toyoda A."/>
            <person name="Takaki Y."/>
            <person name="Nishi S."/>
            <person name="Hori S."/>
            <person name="Arai W."/>
            <person name="Tsubouchi T."/>
            <person name="Morono Y."/>
            <person name="Uchiyama I."/>
            <person name="Ito T."/>
            <person name="Fujiyama A."/>
            <person name="Inagaki F."/>
            <person name="Takami H."/>
        </authorList>
    </citation>
    <scope>NUCLEOTIDE SEQUENCE</scope>
    <source>
        <strain evidence="8">Expedition CK06-06</strain>
    </source>
</reference>
<dbReference type="GO" id="GO:0000160">
    <property type="term" value="P:phosphorelay signal transduction system"/>
    <property type="evidence" value="ECO:0007669"/>
    <property type="project" value="UniProtKB-KW"/>
</dbReference>
<comment type="caution">
    <text evidence="8">The sequence shown here is derived from an EMBL/GenBank/DDBJ whole genome shotgun (WGS) entry which is preliminary data.</text>
</comment>
<dbReference type="PANTHER" id="PTHR43711">
    <property type="entry name" value="TWO-COMPONENT HISTIDINE KINASE"/>
    <property type="match status" value="1"/>
</dbReference>
<evidence type="ECO:0000313" key="8">
    <source>
        <dbReference type="EMBL" id="GAI95934.1"/>
    </source>
</evidence>
<evidence type="ECO:0000256" key="3">
    <source>
        <dbReference type="ARBA" id="ARBA00022553"/>
    </source>
</evidence>
<dbReference type="FunFam" id="3.30.565.10:FF:000006">
    <property type="entry name" value="Sensor histidine kinase WalK"/>
    <property type="match status" value="1"/>
</dbReference>
<feature type="non-terminal residue" evidence="8">
    <location>
        <position position="1"/>
    </location>
</feature>
<keyword evidence="5" id="KW-0418">Kinase</keyword>
<evidence type="ECO:0000256" key="2">
    <source>
        <dbReference type="ARBA" id="ARBA00012438"/>
    </source>
</evidence>
<dbReference type="InterPro" id="IPR003594">
    <property type="entry name" value="HATPase_dom"/>
</dbReference>
<dbReference type="InterPro" id="IPR004358">
    <property type="entry name" value="Sig_transdc_His_kin-like_C"/>
</dbReference>
<evidence type="ECO:0000259" key="7">
    <source>
        <dbReference type="PROSITE" id="PS50109"/>
    </source>
</evidence>
<dbReference type="AlphaFoldDB" id="X1UUA2"/>
<dbReference type="Gene3D" id="3.30.565.10">
    <property type="entry name" value="Histidine kinase-like ATPase, C-terminal domain"/>
    <property type="match status" value="1"/>
</dbReference>
<protein>
    <recommendedName>
        <fullName evidence="2">histidine kinase</fullName>
        <ecNumber evidence="2">2.7.13.3</ecNumber>
    </recommendedName>
</protein>
<proteinExistence type="predicted"/>
<dbReference type="EMBL" id="BARW01022130">
    <property type="protein sequence ID" value="GAI95934.1"/>
    <property type="molecule type" value="Genomic_DNA"/>
</dbReference>
<dbReference type="SUPFAM" id="SSF55874">
    <property type="entry name" value="ATPase domain of HSP90 chaperone/DNA topoisomerase II/histidine kinase"/>
    <property type="match status" value="1"/>
</dbReference>
<evidence type="ECO:0000256" key="4">
    <source>
        <dbReference type="ARBA" id="ARBA00022679"/>
    </source>
</evidence>
<feature type="domain" description="Histidine kinase" evidence="7">
    <location>
        <begin position="1"/>
        <end position="218"/>
    </location>
</feature>
<dbReference type="Pfam" id="PF02518">
    <property type="entry name" value="HATPase_c"/>
    <property type="match status" value="1"/>
</dbReference>
<dbReference type="InterPro" id="IPR050736">
    <property type="entry name" value="Sensor_HK_Regulatory"/>
</dbReference>
<dbReference type="PRINTS" id="PR00344">
    <property type="entry name" value="BCTRLSENSOR"/>
</dbReference>
<keyword evidence="6" id="KW-0902">Two-component regulatory system</keyword>
<dbReference type="Gene3D" id="1.10.287.130">
    <property type="match status" value="1"/>
</dbReference>
<evidence type="ECO:0000256" key="5">
    <source>
        <dbReference type="ARBA" id="ARBA00022777"/>
    </source>
</evidence>
<evidence type="ECO:0000256" key="1">
    <source>
        <dbReference type="ARBA" id="ARBA00000085"/>
    </source>
</evidence>
<dbReference type="CDD" id="cd00075">
    <property type="entry name" value="HATPase"/>
    <property type="match status" value="1"/>
</dbReference>
<dbReference type="GO" id="GO:0004673">
    <property type="term" value="F:protein histidine kinase activity"/>
    <property type="evidence" value="ECO:0007669"/>
    <property type="project" value="UniProtKB-EC"/>
</dbReference>
<accession>X1UUA2</accession>
<sequence>PISVLLMSLDFLDNHSEKVTPDVNKKLQDGIKRNVYLLKELVDDILMLSRIDERKMKLKWEEYNLLKIIGDILTLMEPIGNAKNITFSVDVDKNIKLYGDTTKIDQIFRIFIDNAIKYSKESDKIEIRAINHYKGKYNTDEKEGVLFQIKDYGIGISEEDLPSIFQRFFRSGQVSDIPGTGLGLSIAKELLNLHGGEVWGKSDYGKGTTFSIFLPMIEKRI</sequence>
<dbReference type="InterPro" id="IPR036890">
    <property type="entry name" value="HATPase_C_sf"/>
</dbReference>
<name>X1UUA2_9ZZZZ</name>
<evidence type="ECO:0000256" key="6">
    <source>
        <dbReference type="ARBA" id="ARBA00023012"/>
    </source>
</evidence>
<keyword evidence="3" id="KW-0597">Phosphoprotein</keyword>
<keyword evidence="4" id="KW-0808">Transferase</keyword>
<comment type="catalytic activity">
    <reaction evidence="1">
        <text>ATP + protein L-histidine = ADP + protein N-phospho-L-histidine.</text>
        <dbReference type="EC" id="2.7.13.3"/>
    </reaction>
</comment>
<dbReference type="SMART" id="SM00387">
    <property type="entry name" value="HATPase_c"/>
    <property type="match status" value="1"/>
</dbReference>
<dbReference type="PROSITE" id="PS50109">
    <property type="entry name" value="HIS_KIN"/>
    <property type="match status" value="1"/>
</dbReference>
<dbReference type="InterPro" id="IPR005467">
    <property type="entry name" value="His_kinase_dom"/>
</dbReference>
<organism evidence="8">
    <name type="scientific">marine sediment metagenome</name>
    <dbReference type="NCBI Taxonomy" id="412755"/>
    <lineage>
        <taxon>unclassified sequences</taxon>
        <taxon>metagenomes</taxon>
        <taxon>ecological metagenomes</taxon>
    </lineage>
</organism>